<dbReference type="KEGG" id="sgy:Sgly_0952"/>
<evidence type="ECO:0000313" key="2">
    <source>
        <dbReference type="Proteomes" id="UP000007488"/>
    </source>
</evidence>
<evidence type="ECO:0008006" key="3">
    <source>
        <dbReference type="Google" id="ProtNLM"/>
    </source>
</evidence>
<name>F0T2H6_SYNGF</name>
<gene>
    <name evidence="1" type="ordered locus">Sgly_0952</name>
</gene>
<dbReference type="RefSeq" id="WP_013624165.1">
    <property type="nucleotide sequence ID" value="NC_015172.1"/>
</dbReference>
<keyword evidence="2" id="KW-1185">Reference proteome</keyword>
<proteinExistence type="predicted"/>
<dbReference type="EMBL" id="CP002547">
    <property type="protein sequence ID" value="ADY55294.1"/>
    <property type="molecule type" value="Genomic_DNA"/>
</dbReference>
<reference evidence="2" key="2">
    <citation type="submission" date="2011-02" db="EMBL/GenBank/DDBJ databases">
        <title>The complete genome of Syntrophobotulus glycolicus DSM 8271.</title>
        <authorList>
            <person name="Lucas S."/>
            <person name="Copeland A."/>
            <person name="Lapidus A."/>
            <person name="Bruce D."/>
            <person name="Goodwin L."/>
            <person name="Pitluck S."/>
            <person name="Kyrpides N."/>
            <person name="Mavromatis K."/>
            <person name="Pagani I."/>
            <person name="Ivanova N."/>
            <person name="Mikhailova N."/>
            <person name="Chertkov O."/>
            <person name="Held B."/>
            <person name="Detter J.C."/>
            <person name="Tapia R."/>
            <person name="Han C."/>
            <person name="Land M."/>
            <person name="Hauser L."/>
            <person name="Markowitz V."/>
            <person name="Cheng J.-F."/>
            <person name="Hugenholtz P."/>
            <person name="Woyke T."/>
            <person name="Wu D."/>
            <person name="Spring S."/>
            <person name="Schroeder M."/>
            <person name="Brambilla E."/>
            <person name="Klenk H.-P."/>
            <person name="Eisen J.A."/>
        </authorList>
    </citation>
    <scope>NUCLEOTIDE SEQUENCE [LARGE SCALE GENOMIC DNA]</scope>
    <source>
        <strain evidence="2">DSM 8271 / FlGlyR</strain>
    </source>
</reference>
<dbReference type="Proteomes" id="UP000007488">
    <property type="component" value="Chromosome"/>
</dbReference>
<dbReference type="eggNOG" id="COG1246">
    <property type="taxonomic scope" value="Bacteria"/>
</dbReference>
<accession>F0T2H6</accession>
<protein>
    <recommendedName>
        <fullName evidence="3">GCN5-related N-acetyltransferase</fullName>
    </recommendedName>
</protein>
<dbReference type="STRING" id="645991.Sgly_0952"/>
<dbReference type="AlphaFoldDB" id="F0T2H6"/>
<dbReference type="HOGENOM" id="CLU_2276076_0_0_9"/>
<organism evidence="1 2">
    <name type="scientific">Syntrophobotulus glycolicus (strain DSM 8271 / FlGlyR)</name>
    <dbReference type="NCBI Taxonomy" id="645991"/>
    <lineage>
        <taxon>Bacteria</taxon>
        <taxon>Bacillati</taxon>
        <taxon>Bacillota</taxon>
        <taxon>Clostridia</taxon>
        <taxon>Eubacteriales</taxon>
        <taxon>Desulfitobacteriaceae</taxon>
        <taxon>Syntrophobotulus</taxon>
    </lineage>
</organism>
<reference evidence="1 2" key="1">
    <citation type="journal article" date="2011" name="Stand. Genomic Sci.">
        <title>Complete genome sequence of Syntrophobotulus glycolicus type strain (FlGlyR).</title>
        <authorList>
            <person name="Han C."/>
            <person name="Mwirichia R."/>
            <person name="Chertkov O."/>
            <person name="Held B."/>
            <person name="Lapidus A."/>
            <person name="Nolan M."/>
            <person name="Lucas S."/>
            <person name="Hammon N."/>
            <person name="Deshpande S."/>
            <person name="Cheng J.F."/>
            <person name="Tapia R."/>
            <person name="Goodwin L."/>
            <person name="Pitluck S."/>
            <person name="Huntemann M."/>
            <person name="Liolios K."/>
            <person name="Ivanova N."/>
            <person name="Pagani I."/>
            <person name="Mavromatis K."/>
            <person name="Ovchinikova G."/>
            <person name="Pati A."/>
            <person name="Chen A."/>
            <person name="Palaniappan K."/>
            <person name="Land M."/>
            <person name="Hauser L."/>
            <person name="Brambilla E.M."/>
            <person name="Rohde M."/>
            <person name="Spring S."/>
            <person name="Sikorski J."/>
            <person name="Goker M."/>
            <person name="Woyke T."/>
            <person name="Bristow J."/>
            <person name="Eisen J.A."/>
            <person name="Markowitz V."/>
            <person name="Hugenholtz P."/>
            <person name="Kyrpides N.C."/>
            <person name="Klenk H.P."/>
            <person name="Detter J.C."/>
        </authorList>
    </citation>
    <scope>NUCLEOTIDE SEQUENCE [LARGE SCALE GENOMIC DNA]</scope>
    <source>
        <strain evidence="2">DSM 8271 / FlGlyR</strain>
    </source>
</reference>
<evidence type="ECO:0000313" key="1">
    <source>
        <dbReference type="EMBL" id="ADY55294.1"/>
    </source>
</evidence>
<sequence length="102" mass="11686">MTGKIISVREHPAYLNRAVDYFSSKWGIDRKLYEAAVSDGITTANPLPRWFLLLKDGEIIGSYGLIENDVSGAAGREYMLFPKKARIIRRERRPDDPFNLQE</sequence>